<dbReference type="AlphaFoldDB" id="A0A0B5ASQ5"/>
<dbReference type="EMBL" id="CP009417">
    <property type="protein sequence ID" value="AJD93240.1"/>
    <property type="molecule type" value="Genomic_DNA"/>
</dbReference>
<dbReference type="Proteomes" id="UP000031449">
    <property type="component" value="Plasmid unnamed"/>
</dbReference>
<evidence type="ECO:0000313" key="1">
    <source>
        <dbReference type="EMBL" id="AJD93240.1"/>
    </source>
</evidence>
<name>A0A0B5ASQ5_9BACL</name>
<keyword evidence="1" id="KW-0614">Plasmid</keyword>
<evidence type="ECO:0000313" key="2">
    <source>
        <dbReference type="Proteomes" id="UP000031449"/>
    </source>
</evidence>
<dbReference type="KEGG" id="jeo:JMA_39220"/>
<organism evidence="1 2">
    <name type="scientific">Jeotgalibacillus malaysiensis</name>
    <dbReference type="NCBI Taxonomy" id="1508404"/>
    <lineage>
        <taxon>Bacteria</taxon>
        <taxon>Bacillati</taxon>
        <taxon>Bacillota</taxon>
        <taxon>Bacilli</taxon>
        <taxon>Bacillales</taxon>
        <taxon>Caryophanaceae</taxon>
        <taxon>Jeotgalibacillus</taxon>
    </lineage>
</organism>
<keyword evidence="2" id="KW-1185">Reference proteome</keyword>
<proteinExistence type="predicted"/>
<dbReference type="HOGENOM" id="CLU_2825348_0_0_9"/>
<accession>A0A0B5ASQ5</accession>
<geneLocation type="plasmid" evidence="2"/>
<dbReference type="BioCyc" id="JESP1508404:G14D9-13206-MONOMER"/>
<reference evidence="1 2" key="1">
    <citation type="submission" date="2014-08" db="EMBL/GenBank/DDBJ databases">
        <title>Complete genome of a marine bacteria Jeotgalibacillus malaysiensis.</title>
        <authorList>
            <person name="Yaakop A.S."/>
            <person name="Chan K.-G."/>
            <person name="Goh K.M."/>
        </authorList>
    </citation>
    <scope>NUCLEOTIDE SEQUENCE [LARGE SCALE GENOMIC DNA]</scope>
    <source>
        <strain evidence="1 2">D5</strain>
        <plasmid evidence="2">Plasmid</plasmid>
    </source>
</reference>
<gene>
    <name evidence="1" type="ORF">JMA_39220</name>
</gene>
<sequence>MAKKFEIHYSLAGSVVVEAETELEAKAMFLNSDHIETEQLLDGAKLNIGESGNDAIQVLDVFPAEN</sequence>
<protein>
    <submittedName>
        <fullName evidence="1">Uncharacterized protein</fullName>
    </submittedName>
</protein>